<dbReference type="SUPFAM" id="SSF46785">
    <property type="entry name" value="Winged helix' DNA-binding domain"/>
    <property type="match status" value="1"/>
</dbReference>
<comment type="similarity">
    <text evidence="1">Belongs to the LysR transcriptional regulatory family.</text>
</comment>
<dbReference type="PANTHER" id="PTHR30537:SF5">
    <property type="entry name" value="HTH-TYPE TRANSCRIPTIONAL ACTIVATOR TTDR-RELATED"/>
    <property type="match status" value="1"/>
</dbReference>
<dbReference type="Gene3D" id="3.40.190.290">
    <property type="match status" value="1"/>
</dbReference>
<dbReference type="InterPro" id="IPR005119">
    <property type="entry name" value="LysR_subst-bd"/>
</dbReference>
<name>A0ABU2E5H7_9BURK</name>
<evidence type="ECO:0000259" key="5">
    <source>
        <dbReference type="PROSITE" id="PS50931"/>
    </source>
</evidence>
<dbReference type="Gene3D" id="1.10.10.10">
    <property type="entry name" value="Winged helix-like DNA-binding domain superfamily/Winged helix DNA-binding domain"/>
    <property type="match status" value="1"/>
</dbReference>
<keyword evidence="3" id="KW-0238">DNA-binding</keyword>
<feature type="domain" description="HTH lysR-type" evidence="5">
    <location>
        <begin position="39"/>
        <end position="91"/>
    </location>
</feature>
<evidence type="ECO:0000256" key="1">
    <source>
        <dbReference type="ARBA" id="ARBA00009437"/>
    </source>
</evidence>
<dbReference type="CDD" id="cd08422">
    <property type="entry name" value="PBP2_CrgA_like"/>
    <property type="match status" value="1"/>
</dbReference>
<evidence type="ECO:0000313" key="6">
    <source>
        <dbReference type="EMBL" id="MDR8755130.1"/>
    </source>
</evidence>
<keyword evidence="4" id="KW-0804">Transcription</keyword>
<dbReference type="EMBL" id="VJSY01000025">
    <property type="protein sequence ID" value="MDR8755130.1"/>
    <property type="molecule type" value="Genomic_DNA"/>
</dbReference>
<keyword evidence="7" id="KW-1185">Reference proteome</keyword>
<gene>
    <name evidence="6" type="primary">dmlR_28</name>
    <name evidence="6" type="ORF">FEQ00_03559</name>
</gene>
<dbReference type="Pfam" id="PF00126">
    <property type="entry name" value="HTH_1"/>
    <property type="match status" value="1"/>
</dbReference>
<dbReference type="InterPro" id="IPR058163">
    <property type="entry name" value="LysR-type_TF_proteobact-type"/>
</dbReference>
<sequence length="338" mass="36845">MPQCCIAIIFHSLCISINGVIPERASGKSIKSMHAVTEMEIFVEVVRQGGFSAAARSLSLASSVVADRVAGLEKRLGVPLLLRTTRRQSLTEAGEDYFQEASRIINDVRTLESRIVESATAVRGTLHVTAPNPLGLRWIAPFVGRFAASYPDMATQLTLDDHFADIVAQGIDIAIRGGPAIDANLIGHHLFDTRRVVVASPAYLDDHGTPRHPDELAAHRCLVFNTQSHLHAEWRFGRGPAARKLRVTGSLASTNSALPVAWAVAGLGLVQKSWWEVSEHLAARRLVTVLDAFEPEPASFYAIHPVSRNKSRKVALFVEGLVSLFADMDGGVRLPRRT</sequence>
<dbReference type="SUPFAM" id="SSF53850">
    <property type="entry name" value="Periplasmic binding protein-like II"/>
    <property type="match status" value="1"/>
</dbReference>
<evidence type="ECO:0000256" key="2">
    <source>
        <dbReference type="ARBA" id="ARBA00023015"/>
    </source>
</evidence>
<comment type="caution">
    <text evidence="6">The sequence shown here is derived from an EMBL/GenBank/DDBJ whole genome shotgun (WGS) entry which is preliminary data.</text>
</comment>
<dbReference type="InterPro" id="IPR036388">
    <property type="entry name" value="WH-like_DNA-bd_sf"/>
</dbReference>
<dbReference type="PROSITE" id="PS50931">
    <property type="entry name" value="HTH_LYSR"/>
    <property type="match status" value="1"/>
</dbReference>
<evidence type="ECO:0000256" key="3">
    <source>
        <dbReference type="ARBA" id="ARBA00023125"/>
    </source>
</evidence>
<reference evidence="6 7" key="1">
    <citation type="submission" date="2019-06" db="EMBL/GenBank/DDBJ databases">
        <title>Evolution of Burkholderia multivorans in the lungs of Cystic Fibrosis patients.</title>
        <authorList>
            <person name="Moreira L.M."/>
        </authorList>
    </citation>
    <scope>NUCLEOTIDE SEQUENCE [LARGE SCALE GENOMIC DNA]</scope>
    <source>
        <strain evidence="6 7">VC13239</strain>
    </source>
</reference>
<dbReference type="InterPro" id="IPR036390">
    <property type="entry name" value="WH_DNA-bd_sf"/>
</dbReference>
<evidence type="ECO:0000313" key="7">
    <source>
        <dbReference type="Proteomes" id="UP001248067"/>
    </source>
</evidence>
<dbReference type="PANTHER" id="PTHR30537">
    <property type="entry name" value="HTH-TYPE TRANSCRIPTIONAL REGULATOR"/>
    <property type="match status" value="1"/>
</dbReference>
<dbReference type="Proteomes" id="UP001248067">
    <property type="component" value="Unassembled WGS sequence"/>
</dbReference>
<accession>A0ABU2E5H7</accession>
<protein>
    <submittedName>
        <fullName evidence="6">HTH-type transcriptional regulator DmlR</fullName>
    </submittedName>
</protein>
<evidence type="ECO:0000256" key="4">
    <source>
        <dbReference type="ARBA" id="ARBA00023163"/>
    </source>
</evidence>
<keyword evidence="2" id="KW-0805">Transcription regulation</keyword>
<dbReference type="Pfam" id="PF03466">
    <property type="entry name" value="LysR_substrate"/>
    <property type="match status" value="1"/>
</dbReference>
<organism evidence="6 7">
    <name type="scientific">Burkholderia pseudomultivorans</name>
    <dbReference type="NCBI Taxonomy" id="1207504"/>
    <lineage>
        <taxon>Bacteria</taxon>
        <taxon>Pseudomonadati</taxon>
        <taxon>Pseudomonadota</taxon>
        <taxon>Betaproteobacteria</taxon>
        <taxon>Burkholderiales</taxon>
        <taxon>Burkholderiaceae</taxon>
        <taxon>Burkholderia</taxon>
        <taxon>Burkholderia cepacia complex</taxon>
    </lineage>
</organism>
<dbReference type="InterPro" id="IPR000847">
    <property type="entry name" value="LysR_HTH_N"/>
</dbReference>
<proteinExistence type="inferred from homology"/>